<evidence type="ECO:0000259" key="1">
    <source>
        <dbReference type="PROSITE" id="PS50878"/>
    </source>
</evidence>
<protein>
    <recommendedName>
        <fullName evidence="1">Reverse transcriptase domain-containing protein</fullName>
    </recommendedName>
</protein>
<gene>
    <name evidence="2" type="ORF">Cni_G16563</name>
</gene>
<dbReference type="EMBL" id="CP136894">
    <property type="protein sequence ID" value="WOL07814.1"/>
    <property type="molecule type" value="Genomic_DNA"/>
</dbReference>
<dbReference type="Proteomes" id="UP001327560">
    <property type="component" value="Chromosome 5"/>
</dbReference>
<dbReference type="AlphaFoldDB" id="A0AAQ3QEB3"/>
<evidence type="ECO:0000313" key="3">
    <source>
        <dbReference type="Proteomes" id="UP001327560"/>
    </source>
</evidence>
<feature type="domain" description="Reverse transcriptase" evidence="1">
    <location>
        <begin position="1"/>
        <end position="265"/>
    </location>
</feature>
<name>A0AAQ3QEB3_9LILI</name>
<reference evidence="2 3" key="1">
    <citation type="submission" date="2023-10" db="EMBL/GenBank/DDBJ databases">
        <title>Chromosome-scale genome assembly provides insights into flower coloration mechanisms of Canna indica.</title>
        <authorList>
            <person name="Li C."/>
        </authorList>
    </citation>
    <scope>NUCLEOTIDE SEQUENCE [LARGE SCALE GENOMIC DNA]</scope>
    <source>
        <tissue evidence="2">Flower</tissue>
    </source>
</reference>
<dbReference type="PROSITE" id="PS50878">
    <property type="entry name" value="RT_POL"/>
    <property type="match status" value="1"/>
</dbReference>
<keyword evidence="3" id="KW-1185">Reference proteome</keyword>
<dbReference type="PANTHER" id="PTHR33116:SF84">
    <property type="entry name" value="RNA-DIRECTED DNA POLYMERASE"/>
    <property type="match status" value="1"/>
</dbReference>
<proteinExistence type="predicted"/>
<accession>A0AAQ3QEB3</accession>
<dbReference type="Pfam" id="PF00078">
    <property type="entry name" value="RVT_1"/>
    <property type="match status" value="1"/>
</dbReference>
<evidence type="ECO:0000313" key="2">
    <source>
        <dbReference type="EMBL" id="WOL07814.1"/>
    </source>
</evidence>
<sequence>MRNLVAYLKEVSEKLSTWSKVNIGSNEKSLSQILEEIGILEEVDAHGKCNDDDLIKLNILNNKAMTLNRQVHIKAWSKSRYKWLDQNNKNTKFFHCLTKMSKKSNEVAELTVNEKTISDPSEIVNAFADCVNGLSSKAFKSQMGVRKGDPLSPYLFIILQEALSQMKNKVVNKGSIKPFKYKGIFVSHLFFADDILIFVKYDKVCCSKLLQIFDMYCMSSNQRINRQKSEVYFPSSCPASIKTEICDFLNINEGKFPMRYLGSSIDAKRMSLNLQNQMVDKAISKVDNWASKAVSQARKVVLLNSVMNFVHVHSLSTSWINEKVIEKYKSISKNFLRQANVTEAVYEGYFDSDINCINAYCDAAWLTDYKDAGFGFCFKNAGNNIIWEEFCGRKVTSPLFAEI</sequence>
<dbReference type="PANTHER" id="PTHR33116">
    <property type="entry name" value="REVERSE TRANSCRIPTASE ZINC-BINDING DOMAIN-CONTAINING PROTEIN-RELATED-RELATED"/>
    <property type="match status" value="1"/>
</dbReference>
<dbReference type="InterPro" id="IPR000477">
    <property type="entry name" value="RT_dom"/>
</dbReference>
<organism evidence="2 3">
    <name type="scientific">Canna indica</name>
    <name type="common">Indian-shot</name>
    <dbReference type="NCBI Taxonomy" id="4628"/>
    <lineage>
        <taxon>Eukaryota</taxon>
        <taxon>Viridiplantae</taxon>
        <taxon>Streptophyta</taxon>
        <taxon>Embryophyta</taxon>
        <taxon>Tracheophyta</taxon>
        <taxon>Spermatophyta</taxon>
        <taxon>Magnoliopsida</taxon>
        <taxon>Liliopsida</taxon>
        <taxon>Zingiberales</taxon>
        <taxon>Cannaceae</taxon>
        <taxon>Canna</taxon>
    </lineage>
</organism>